<dbReference type="AlphaFoldDB" id="F0J875"/>
<dbReference type="Proteomes" id="UP000007100">
    <property type="component" value="Plasmid pACMV7"/>
</dbReference>
<dbReference type="KEGG" id="amv:ACMV_P7_00050"/>
<sequence length="171" mass="19099">MPPQEAALLNTLSKYNEAYDQAPNEIQQDRVSTEFARRFCAEIPQGTVHDWIGTLETILPTHHPSGVQITIELPSRDLYSGSLGIGLSVGNFYGYGVTRDGMIPSGPLLIRANTPLYHTVSKIPDNDYDRVSFSGRFVPFISPTACEKAIHYATYFDAIRFYKVRDLGPDK</sequence>
<dbReference type="HOGENOM" id="CLU_1559624_0_0_5"/>
<proteinExistence type="predicted"/>
<protein>
    <submittedName>
        <fullName evidence="1">Uncharacterized protein</fullName>
    </submittedName>
</protein>
<evidence type="ECO:0000313" key="2">
    <source>
        <dbReference type="Proteomes" id="UP000007100"/>
    </source>
</evidence>
<keyword evidence="2" id="KW-1185">Reference proteome</keyword>
<evidence type="ECO:0000313" key="1">
    <source>
        <dbReference type="EMBL" id="BAJ83292.1"/>
    </source>
</evidence>
<organism evidence="1 2">
    <name type="scientific">Acidiphilium multivorum (strain DSM 11245 / JCM 8867 / NBRC 100883 / AIU 301)</name>
    <dbReference type="NCBI Taxonomy" id="926570"/>
    <lineage>
        <taxon>Bacteria</taxon>
        <taxon>Pseudomonadati</taxon>
        <taxon>Pseudomonadota</taxon>
        <taxon>Alphaproteobacteria</taxon>
        <taxon>Acetobacterales</taxon>
        <taxon>Acidocellaceae</taxon>
        <taxon>Acidiphilium</taxon>
    </lineage>
</organism>
<keyword evidence="1" id="KW-0614">Plasmid</keyword>
<accession>F0J875</accession>
<reference evidence="1 2" key="1">
    <citation type="submission" date="2010-12" db="EMBL/GenBank/DDBJ databases">
        <title>Whole genome sequence of Acidiphilium multivorum AIU301.</title>
        <authorList>
            <person name="Narita-Yamada S."/>
            <person name="Nakamura S."/>
            <person name="Ito N."/>
            <person name="Takarada H."/>
            <person name="Katano Y."/>
            <person name="Nakazawa H."/>
            <person name="Hosoyama A."/>
            <person name="Yamada R."/>
            <person name="Fujita N."/>
        </authorList>
    </citation>
    <scope>NUCLEOTIDE SEQUENCE [LARGE SCALE GENOMIC DNA]</scope>
    <source>
        <strain evidence="2">DSM 11245 / JCM 8867 / AIU301</strain>
        <plasmid evidence="1 2">pACMV7</plasmid>
    </source>
</reference>
<name>F0J875_ACIMA</name>
<dbReference type="EMBL" id="AP012042">
    <property type="protein sequence ID" value="BAJ83292.1"/>
    <property type="molecule type" value="Genomic_DNA"/>
</dbReference>
<gene>
    <name evidence="1" type="ordered locus">ACMV_P7_00050</name>
</gene>
<geneLocation type="plasmid" evidence="1 2">
    <name>pACMV7</name>
</geneLocation>